<organism evidence="3 4">
    <name type="scientific">Pseudomonas fluorescens</name>
    <dbReference type="NCBI Taxonomy" id="294"/>
    <lineage>
        <taxon>Bacteria</taxon>
        <taxon>Pseudomonadati</taxon>
        <taxon>Pseudomonadota</taxon>
        <taxon>Gammaproteobacteria</taxon>
        <taxon>Pseudomonadales</taxon>
        <taxon>Pseudomonadaceae</taxon>
        <taxon>Pseudomonas</taxon>
    </lineage>
</organism>
<dbReference type="InterPro" id="IPR011010">
    <property type="entry name" value="DNA_brk_join_enz"/>
</dbReference>
<evidence type="ECO:0000256" key="2">
    <source>
        <dbReference type="ARBA" id="ARBA00022908"/>
    </source>
</evidence>
<name>A0A423L468_PSEFL</name>
<comment type="similarity">
    <text evidence="1">Belongs to the 'phage' integrase family.</text>
</comment>
<evidence type="ECO:0008006" key="5">
    <source>
        <dbReference type="Google" id="ProtNLM"/>
    </source>
</evidence>
<dbReference type="InterPro" id="IPR050808">
    <property type="entry name" value="Phage_Integrase"/>
</dbReference>
<dbReference type="PANTHER" id="PTHR30629:SF2">
    <property type="entry name" value="PROPHAGE INTEGRASE INTS-RELATED"/>
    <property type="match status" value="1"/>
</dbReference>
<dbReference type="EMBL" id="MOBU01000018">
    <property type="protein sequence ID" value="RON63108.1"/>
    <property type="molecule type" value="Genomic_DNA"/>
</dbReference>
<dbReference type="Proteomes" id="UP000285757">
    <property type="component" value="Unassembled WGS sequence"/>
</dbReference>
<evidence type="ECO:0000256" key="1">
    <source>
        <dbReference type="ARBA" id="ARBA00008857"/>
    </source>
</evidence>
<evidence type="ECO:0000313" key="4">
    <source>
        <dbReference type="Proteomes" id="UP000285757"/>
    </source>
</evidence>
<dbReference type="AlphaFoldDB" id="A0A423L468"/>
<dbReference type="GO" id="GO:0003677">
    <property type="term" value="F:DNA binding"/>
    <property type="evidence" value="ECO:0007669"/>
    <property type="project" value="InterPro"/>
</dbReference>
<evidence type="ECO:0000313" key="3">
    <source>
        <dbReference type="EMBL" id="RON63108.1"/>
    </source>
</evidence>
<accession>A0A423L468</accession>
<sequence>MLFLKRWADVFEERGFVIPISEDVVKIVQSIPRAEGKPYLFPGQGMVMHANAIRTLLHGMGYEHITRHGFRSSFRDWPGECTHYPREACEMALANDERDQTEGAYSRSDFLDKRRALMTDCANFL</sequence>
<gene>
    <name evidence="3" type="ORF">BK671_22295</name>
</gene>
<protein>
    <recommendedName>
        <fullName evidence="5">Integrase</fullName>
    </recommendedName>
</protein>
<dbReference type="GO" id="GO:0015074">
    <property type="term" value="P:DNA integration"/>
    <property type="evidence" value="ECO:0007669"/>
    <property type="project" value="UniProtKB-KW"/>
</dbReference>
<keyword evidence="2" id="KW-0229">DNA integration</keyword>
<reference evidence="3 4" key="1">
    <citation type="submission" date="2016-10" db="EMBL/GenBank/DDBJ databases">
        <title>Comparative genome analysis of multiple Pseudomonas spp. focuses on biocontrol and plant growth promoting traits.</title>
        <authorList>
            <person name="Tao X.-Y."/>
            <person name="Taylor C.G."/>
        </authorList>
    </citation>
    <scope>NUCLEOTIDE SEQUENCE [LARGE SCALE GENOMIC DNA]</scope>
    <source>
        <strain evidence="3 4">24D3</strain>
    </source>
</reference>
<dbReference type="SUPFAM" id="SSF56349">
    <property type="entry name" value="DNA breaking-rejoining enzymes"/>
    <property type="match status" value="1"/>
</dbReference>
<proteinExistence type="inferred from homology"/>
<comment type="caution">
    <text evidence="3">The sequence shown here is derived from an EMBL/GenBank/DDBJ whole genome shotgun (WGS) entry which is preliminary data.</text>
</comment>
<dbReference type="PANTHER" id="PTHR30629">
    <property type="entry name" value="PROPHAGE INTEGRASE"/>
    <property type="match status" value="1"/>
</dbReference>